<dbReference type="PROSITE" id="PS51219">
    <property type="entry name" value="DPCK"/>
    <property type="match status" value="1"/>
</dbReference>
<dbReference type="InterPro" id="IPR001977">
    <property type="entry name" value="Depp_CoAkinase"/>
</dbReference>
<comment type="pathway">
    <text evidence="5">Cofactor biosynthesis; coenzyme A biosynthesis; CoA from (R)-pantothenate: step 5/5.</text>
</comment>
<dbReference type="KEGG" id="fld:ABNE31_12575"/>
<dbReference type="CDD" id="cd02022">
    <property type="entry name" value="DPCK"/>
    <property type="match status" value="1"/>
</dbReference>
<evidence type="ECO:0000256" key="1">
    <source>
        <dbReference type="ARBA" id="ARBA00009018"/>
    </source>
</evidence>
<dbReference type="EC" id="2.7.1.24" evidence="5 6"/>
<keyword evidence="5 7" id="KW-0418">Kinase</keyword>
<comment type="subcellular location">
    <subcellularLocation>
        <location evidence="5">Cytoplasm</location>
    </subcellularLocation>
</comment>
<dbReference type="AlphaFoldDB" id="A0AAU7MVH8"/>
<reference evidence="7" key="1">
    <citation type="submission" date="2024-05" db="EMBL/GenBank/DDBJ databases">
        <title>Draft Genome Sequences of Flagellimonas sp. MMG031 and Marinobacter sp. MMG032 Isolated from the dinoflagellate Symbiodinium pilosum.</title>
        <authorList>
            <person name="Shikuma N.J."/>
            <person name="Farrell M.V."/>
        </authorList>
    </citation>
    <scope>NUCLEOTIDE SEQUENCE</scope>
    <source>
        <strain evidence="7">MMG031</strain>
    </source>
</reference>
<evidence type="ECO:0000256" key="6">
    <source>
        <dbReference type="NCBIfam" id="TIGR00152"/>
    </source>
</evidence>
<keyword evidence="3 5" id="KW-0067">ATP-binding</keyword>
<dbReference type="EMBL" id="CP157804">
    <property type="protein sequence ID" value="XBQ22430.1"/>
    <property type="molecule type" value="Genomic_DNA"/>
</dbReference>
<dbReference type="GO" id="GO:0005524">
    <property type="term" value="F:ATP binding"/>
    <property type="evidence" value="ECO:0007669"/>
    <property type="project" value="UniProtKB-UniRule"/>
</dbReference>
<comment type="function">
    <text evidence="5">Catalyzes the phosphorylation of the 3'-hydroxyl group of dephosphocoenzyme A to form coenzyme A.</text>
</comment>
<dbReference type="Gene3D" id="3.40.50.300">
    <property type="entry name" value="P-loop containing nucleotide triphosphate hydrolases"/>
    <property type="match status" value="1"/>
</dbReference>
<protein>
    <recommendedName>
        <fullName evidence="5 6">Dephospho-CoA kinase</fullName>
        <ecNumber evidence="5 6">2.7.1.24</ecNumber>
    </recommendedName>
    <alternativeName>
        <fullName evidence="5">Dephosphocoenzyme A kinase</fullName>
    </alternativeName>
</protein>
<dbReference type="RefSeq" id="WP_349351383.1">
    <property type="nucleotide sequence ID" value="NZ_CP157804.1"/>
</dbReference>
<dbReference type="NCBIfam" id="TIGR00152">
    <property type="entry name" value="dephospho-CoA kinase"/>
    <property type="match status" value="1"/>
</dbReference>
<keyword evidence="5 7" id="KW-0808">Transferase</keyword>
<dbReference type="Pfam" id="PF01121">
    <property type="entry name" value="CoaE"/>
    <property type="match status" value="1"/>
</dbReference>
<evidence type="ECO:0000256" key="5">
    <source>
        <dbReference type="HAMAP-Rule" id="MF_00376"/>
    </source>
</evidence>
<keyword evidence="4 5" id="KW-0173">Coenzyme A biosynthesis</keyword>
<evidence type="ECO:0000256" key="4">
    <source>
        <dbReference type="ARBA" id="ARBA00022993"/>
    </source>
</evidence>
<dbReference type="SUPFAM" id="SSF52540">
    <property type="entry name" value="P-loop containing nucleoside triphosphate hydrolases"/>
    <property type="match status" value="1"/>
</dbReference>
<keyword evidence="2 5" id="KW-0547">Nucleotide-binding</keyword>
<dbReference type="GO" id="GO:0015937">
    <property type="term" value="P:coenzyme A biosynthetic process"/>
    <property type="evidence" value="ECO:0007669"/>
    <property type="project" value="UniProtKB-UniRule"/>
</dbReference>
<feature type="binding site" evidence="5">
    <location>
        <begin position="11"/>
        <end position="16"/>
    </location>
    <ligand>
        <name>ATP</name>
        <dbReference type="ChEBI" id="CHEBI:30616"/>
    </ligand>
</feature>
<accession>A0AAU7MVH8</accession>
<evidence type="ECO:0000313" key="7">
    <source>
        <dbReference type="EMBL" id="XBQ22430.1"/>
    </source>
</evidence>
<dbReference type="HAMAP" id="MF_00376">
    <property type="entry name" value="Dephospho_CoA_kinase"/>
    <property type="match status" value="1"/>
</dbReference>
<dbReference type="PANTHER" id="PTHR10695">
    <property type="entry name" value="DEPHOSPHO-COA KINASE-RELATED"/>
    <property type="match status" value="1"/>
</dbReference>
<keyword evidence="5" id="KW-0963">Cytoplasm</keyword>
<organism evidence="7">
    <name type="scientific">Flagellimonas sp. MMG031</name>
    <dbReference type="NCBI Taxonomy" id="3158549"/>
    <lineage>
        <taxon>Bacteria</taxon>
        <taxon>Pseudomonadati</taxon>
        <taxon>Bacteroidota</taxon>
        <taxon>Flavobacteriia</taxon>
        <taxon>Flavobacteriales</taxon>
        <taxon>Flavobacteriaceae</taxon>
        <taxon>Flagellimonas</taxon>
    </lineage>
</organism>
<proteinExistence type="inferred from homology"/>
<gene>
    <name evidence="5 7" type="primary">coaE</name>
    <name evidence="7" type="ORF">ABNE31_12575</name>
</gene>
<evidence type="ECO:0000256" key="3">
    <source>
        <dbReference type="ARBA" id="ARBA00022840"/>
    </source>
</evidence>
<evidence type="ECO:0000256" key="2">
    <source>
        <dbReference type="ARBA" id="ARBA00022741"/>
    </source>
</evidence>
<dbReference type="GO" id="GO:0004140">
    <property type="term" value="F:dephospho-CoA kinase activity"/>
    <property type="evidence" value="ECO:0007669"/>
    <property type="project" value="UniProtKB-UniRule"/>
</dbReference>
<name>A0AAU7MVH8_9FLAO</name>
<comment type="catalytic activity">
    <reaction evidence="5">
        <text>3'-dephospho-CoA + ATP = ADP + CoA + H(+)</text>
        <dbReference type="Rhea" id="RHEA:18245"/>
        <dbReference type="ChEBI" id="CHEBI:15378"/>
        <dbReference type="ChEBI" id="CHEBI:30616"/>
        <dbReference type="ChEBI" id="CHEBI:57287"/>
        <dbReference type="ChEBI" id="CHEBI:57328"/>
        <dbReference type="ChEBI" id="CHEBI:456216"/>
        <dbReference type="EC" id="2.7.1.24"/>
    </reaction>
</comment>
<dbReference type="GO" id="GO:0005737">
    <property type="term" value="C:cytoplasm"/>
    <property type="evidence" value="ECO:0007669"/>
    <property type="project" value="UniProtKB-SubCell"/>
</dbReference>
<comment type="similarity">
    <text evidence="1 5">Belongs to the CoaE family.</text>
</comment>
<dbReference type="InterPro" id="IPR027417">
    <property type="entry name" value="P-loop_NTPase"/>
</dbReference>
<sequence length="197" mass="22341">MMIVGLTGGIGSGKSTVAQIFWELGVPVYDSDKEAKQLMVSSETVKNAIIDLFGKEAYTEDGLNRSFIANTVFKNRELLEKLNGIVHPAVRKHFLDWAHDQESPYVIQETALIFENGAAEKYDYTILITAPEETRVQRVVQRDEVARESVADRMKHQWDDDDKAKLADFTIENLDLEKTKEKVNELHLKLLGLASKF</sequence>
<dbReference type="PANTHER" id="PTHR10695:SF46">
    <property type="entry name" value="BIFUNCTIONAL COENZYME A SYNTHASE-RELATED"/>
    <property type="match status" value="1"/>
</dbReference>